<dbReference type="SUPFAM" id="SSF51905">
    <property type="entry name" value="FAD/NAD(P)-binding domain"/>
    <property type="match status" value="2"/>
</dbReference>
<keyword evidence="2" id="KW-0285">Flavoprotein</keyword>
<dbReference type="Pfam" id="PF00743">
    <property type="entry name" value="FMO-like"/>
    <property type="match status" value="1"/>
</dbReference>
<evidence type="ECO:0000313" key="6">
    <source>
        <dbReference type="Proteomes" id="UP000799757"/>
    </source>
</evidence>
<evidence type="ECO:0000256" key="4">
    <source>
        <dbReference type="ARBA" id="ARBA00023002"/>
    </source>
</evidence>
<evidence type="ECO:0000256" key="1">
    <source>
        <dbReference type="ARBA" id="ARBA00009183"/>
    </source>
</evidence>
<name>A0A6A6X4J4_9PLEO</name>
<dbReference type="GO" id="GO:0050661">
    <property type="term" value="F:NADP binding"/>
    <property type="evidence" value="ECO:0007669"/>
    <property type="project" value="InterPro"/>
</dbReference>
<keyword evidence="4" id="KW-0560">Oxidoreductase</keyword>
<keyword evidence="3" id="KW-0274">FAD</keyword>
<reference evidence="5" key="1">
    <citation type="journal article" date="2020" name="Stud. Mycol.">
        <title>101 Dothideomycetes genomes: a test case for predicting lifestyles and emergence of pathogens.</title>
        <authorList>
            <person name="Haridas S."/>
            <person name="Albert R."/>
            <person name="Binder M."/>
            <person name="Bloem J."/>
            <person name="Labutti K."/>
            <person name="Salamov A."/>
            <person name="Andreopoulos B."/>
            <person name="Baker S."/>
            <person name="Barry K."/>
            <person name="Bills G."/>
            <person name="Bluhm B."/>
            <person name="Cannon C."/>
            <person name="Castanera R."/>
            <person name="Culley D."/>
            <person name="Daum C."/>
            <person name="Ezra D."/>
            <person name="Gonzalez J."/>
            <person name="Henrissat B."/>
            <person name="Kuo A."/>
            <person name="Liang C."/>
            <person name="Lipzen A."/>
            <person name="Lutzoni F."/>
            <person name="Magnuson J."/>
            <person name="Mondo S."/>
            <person name="Nolan M."/>
            <person name="Ohm R."/>
            <person name="Pangilinan J."/>
            <person name="Park H.-J."/>
            <person name="Ramirez L."/>
            <person name="Alfaro M."/>
            <person name="Sun H."/>
            <person name="Tritt A."/>
            <person name="Yoshinaga Y."/>
            <person name="Zwiers L.-H."/>
            <person name="Turgeon B."/>
            <person name="Goodwin S."/>
            <person name="Spatafora J."/>
            <person name="Crous P."/>
            <person name="Grigoriev I."/>
        </authorList>
    </citation>
    <scope>NUCLEOTIDE SEQUENCE</scope>
    <source>
        <strain evidence="5">CBS 109.77</strain>
    </source>
</reference>
<dbReference type="PANTHER" id="PTHR23023">
    <property type="entry name" value="DIMETHYLANILINE MONOOXYGENASE"/>
    <property type="match status" value="1"/>
</dbReference>
<dbReference type="AlphaFoldDB" id="A0A6A6X4J4"/>
<comment type="similarity">
    <text evidence="1">Belongs to the FMO family.</text>
</comment>
<organism evidence="5 6">
    <name type="scientific">Melanomma pulvis-pyrius CBS 109.77</name>
    <dbReference type="NCBI Taxonomy" id="1314802"/>
    <lineage>
        <taxon>Eukaryota</taxon>
        <taxon>Fungi</taxon>
        <taxon>Dikarya</taxon>
        <taxon>Ascomycota</taxon>
        <taxon>Pezizomycotina</taxon>
        <taxon>Dothideomycetes</taxon>
        <taxon>Pleosporomycetidae</taxon>
        <taxon>Pleosporales</taxon>
        <taxon>Melanommataceae</taxon>
        <taxon>Melanomma</taxon>
    </lineage>
</organism>
<evidence type="ECO:0000256" key="2">
    <source>
        <dbReference type="ARBA" id="ARBA00022630"/>
    </source>
</evidence>
<dbReference type="EMBL" id="MU002040">
    <property type="protein sequence ID" value="KAF2791053.1"/>
    <property type="molecule type" value="Genomic_DNA"/>
</dbReference>
<dbReference type="Proteomes" id="UP000799757">
    <property type="component" value="Unassembled WGS sequence"/>
</dbReference>
<feature type="non-terminal residue" evidence="5">
    <location>
        <position position="415"/>
    </location>
</feature>
<gene>
    <name evidence="5" type="ORF">K505DRAFT_194185</name>
</gene>
<dbReference type="GO" id="GO:0050660">
    <property type="term" value="F:flavin adenine dinucleotide binding"/>
    <property type="evidence" value="ECO:0007669"/>
    <property type="project" value="InterPro"/>
</dbReference>
<dbReference type="InterPro" id="IPR050346">
    <property type="entry name" value="FMO-like"/>
</dbReference>
<keyword evidence="6" id="KW-1185">Reference proteome</keyword>
<proteinExistence type="inferred from homology"/>
<evidence type="ECO:0000256" key="3">
    <source>
        <dbReference type="ARBA" id="ARBA00022827"/>
    </source>
</evidence>
<dbReference type="Gene3D" id="3.50.50.60">
    <property type="entry name" value="FAD/NAD(P)-binding domain"/>
    <property type="match status" value="1"/>
</dbReference>
<evidence type="ECO:0000313" key="5">
    <source>
        <dbReference type="EMBL" id="KAF2791053.1"/>
    </source>
</evidence>
<feature type="non-terminal residue" evidence="5">
    <location>
        <position position="1"/>
    </location>
</feature>
<protein>
    <submittedName>
        <fullName evidence="5">FAD/NAD(P)-binding domain-containing protein</fullName>
    </submittedName>
</protein>
<dbReference type="OrthoDB" id="66881at2759"/>
<dbReference type="InterPro" id="IPR020946">
    <property type="entry name" value="Flavin_mOase-like"/>
</dbReference>
<sequence>GLFGLVTAKVLLHDTNHSFSDITVFEKSRSLGGVWSQDRIYPGLASNSPALTYEIPGFQFPDKLRKYGSHVKAEDINVYLSAFAQEYNLEQHISFNSLVQDVSWSSDTQRWRISVQRDGDRDSVKEFKFLVVCNGMYHQPNIPTIPTIPSQSQSSLSSPMPKIYHSANVGEQEIRTSLANSENTLVIGAGKSAIDLATMIARGEWSSNKRNNNPPSVTLLYKRPHWLSPRSIVRGTIYFERLLFSRFLNAWLPFASDPDALHAWIAQSPIGEWMTDTVFKLVADDFVKSCRQQDLPQTIPDHPFREALSGALHVVPEGYLEFVRSGRIKIIEGSISTISNSSVNILNKDGENKELNIDHILYATGYKIPYRNIAFNGFAYSLLNPTVSFVAAHWIAAYFLGQIPLSRPSEIEHGT</sequence>
<dbReference type="GO" id="GO:0004499">
    <property type="term" value="F:N,N-dimethylaniline monooxygenase activity"/>
    <property type="evidence" value="ECO:0007669"/>
    <property type="project" value="InterPro"/>
</dbReference>
<dbReference type="InterPro" id="IPR036188">
    <property type="entry name" value="FAD/NAD-bd_sf"/>
</dbReference>
<accession>A0A6A6X4J4</accession>